<evidence type="ECO:0000256" key="2">
    <source>
        <dbReference type="ARBA" id="ARBA00022490"/>
    </source>
</evidence>
<dbReference type="InterPro" id="IPR014284">
    <property type="entry name" value="RNA_pol_sigma-70_dom"/>
</dbReference>
<dbReference type="Gene3D" id="1.20.120.1810">
    <property type="match status" value="1"/>
</dbReference>
<dbReference type="PROSITE" id="PS00716">
    <property type="entry name" value="SIGMA70_2"/>
    <property type="match status" value="1"/>
</dbReference>
<dbReference type="PANTHER" id="PTHR30376:SF3">
    <property type="entry name" value="RNA POLYMERASE SIGMA FACTOR RPOH"/>
    <property type="match status" value="1"/>
</dbReference>
<comment type="function">
    <text evidence="8">Sigma factors are initiation factors that promote the attachment of RNA polymerase to specific initiation sites and are then released.</text>
</comment>
<dbReference type="AlphaFoldDB" id="A0A9D2B178"/>
<dbReference type="Pfam" id="PF00140">
    <property type="entry name" value="Sigma70_r1_2"/>
    <property type="match status" value="1"/>
</dbReference>
<dbReference type="GO" id="GO:0006352">
    <property type="term" value="P:DNA-templated transcription initiation"/>
    <property type="evidence" value="ECO:0007669"/>
    <property type="project" value="UniProtKB-UniRule"/>
</dbReference>
<dbReference type="InterPro" id="IPR012759">
    <property type="entry name" value="RNA_pol_sigma_RpoH_proteobac"/>
</dbReference>
<dbReference type="InterPro" id="IPR036388">
    <property type="entry name" value="WH-like_DNA-bd_sf"/>
</dbReference>
<dbReference type="NCBIfam" id="NF005143">
    <property type="entry name" value="PRK06596.1"/>
    <property type="match status" value="1"/>
</dbReference>
<feature type="compositionally biased region" description="Basic and acidic residues" evidence="9">
    <location>
        <begin position="1"/>
        <end position="13"/>
    </location>
</feature>
<dbReference type="PROSITE" id="PS00715">
    <property type="entry name" value="SIGMA70_1"/>
    <property type="match status" value="1"/>
</dbReference>
<evidence type="ECO:0000256" key="6">
    <source>
        <dbReference type="ARBA" id="ARBA00023125"/>
    </source>
</evidence>
<evidence type="ECO:0000256" key="5">
    <source>
        <dbReference type="ARBA" id="ARBA00023082"/>
    </source>
</evidence>
<feature type="region of interest" description="Disordered" evidence="9">
    <location>
        <begin position="408"/>
        <end position="444"/>
    </location>
</feature>
<keyword evidence="2" id="KW-0963">Cytoplasm</keyword>
<keyword evidence="3 8" id="KW-0805">Transcription regulation</keyword>
<dbReference type="InterPro" id="IPR013324">
    <property type="entry name" value="RNA_pol_sigma_r3/r4-like"/>
</dbReference>
<evidence type="ECO:0000313" key="12">
    <source>
        <dbReference type="EMBL" id="HIX56694.1"/>
    </source>
</evidence>
<gene>
    <name evidence="12" type="primary">rpoH</name>
    <name evidence="12" type="ORF">H9850_04385</name>
</gene>
<feature type="domain" description="RNA polymerase sigma-70" evidence="10">
    <location>
        <begin position="160"/>
        <end position="173"/>
    </location>
</feature>
<evidence type="ECO:0000313" key="13">
    <source>
        <dbReference type="Proteomes" id="UP000886829"/>
    </source>
</evidence>
<evidence type="ECO:0000256" key="4">
    <source>
        <dbReference type="ARBA" id="ARBA00023016"/>
    </source>
</evidence>
<accession>A0A9D2B178</accession>
<dbReference type="InterPro" id="IPR000943">
    <property type="entry name" value="RNA_pol_sigma70"/>
</dbReference>
<dbReference type="FunFam" id="1.20.120.1810:FF:000001">
    <property type="entry name" value="RNA polymerase sigma factor RpoH"/>
    <property type="match status" value="1"/>
</dbReference>
<keyword evidence="5 8" id="KW-0731">Sigma factor</keyword>
<evidence type="ECO:0000256" key="9">
    <source>
        <dbReference type="SAM" id="MobiDB-lite"/>
    </source>
</evidence>
<keyword evidence="7 8" id="KW-0804">Transcription</keyword>
<protein>
    <recommendedName>
        <fullName evidence="8">RNA polymerase sigma factor</fullName>
    </recommendedName>
</protein>
<sequence length="518" mass="55965">MHVVQDAKDRAADYELNDEEPKGLSFGDLDFADSDSDYDFADEDDAATVHVGRDNLDAETLEAETEAEEDGEFSSSEPVEASSSRALVRSSGRSSGNSIGTLIKAAHQVPLLTEEEEKELAHRLKEHDDLEAARRLVMSHLRLVISVARDYTGYKLPLSDLIQEGNIGLMKAVKHFNPDAGVRLAAFAVQWIKSEILEYVIRNLRMVKVATTKEQRRLFFKLRQAKQHLGWMTASERQSLADNLGVSSQDVAVMETRMAGSDIGFDLDEGDNEKGVAVTLSPSSYLEDENSNFAQILENTDYANWELNKLYEALNTLDTRSRHIIKRRWLDEDKATLQELSVELKVSIERVRQLENNAMKKIKSLLLASGVNADDDDKATTAPETLRLPNLAKASSAAIGNALTYKPAASKPAAAKTSKTKEKLPKSTKAAKLKSSQTKATHTKAAKATKVAAAKVTAASKGSTAKAATAKGAASKGTTTKAAAAKRTKTAKASSAKAAVAVATTEAESAVNAAAVSE</sequence>
<organism evidence="12 13">
    <name type="scientific">Candidatus Anaerobiospirillum pullistercoris</name>
    <dbReference type="NCBI Taxonomy" id="2838452"/>
    <lineage>
        <taxon>Bacteria</taxon>
        <taxon>Pseudomonadati</taxon>
        <taxon>Pseudomonadota</taxon>
        <taxon>Gammaproteobacteria</taxon>
        <taxon>Aeromonadales</taxon>
        <taxon>Succinivibrionaceae</taxon>
        <taxon>Anaerobiospirillum</taxon>
    </lineage>
</organism>
<dbReference type="CDD" id="cd06171">
    <property type="entry name" value="Sigma70_r4"/>
    <property type="match status" value="1"/>
</dbReference>
<reference evidence="12" key="2">
    <citation type="submission" date="2021-04" db="EMBL/GenBank/DDBJ databases">
        <authorList>
            <person name="Gilroy R."/>
        </authorList>
    </citation>
    <scope>NUCLEOTIDE SEQUENCE</scope>
    <source>
        <strain evidence="12">USASDec5-558</strain>
    </source>
</reference>
<evidence type="ECO:0000256" key="8">
    <source>
        <dbReference type="RuleBase" id="RU362124"/>
    </source>
</evidence>
<comment type="caution">
    <text evidence="12">The sequence shown here is derived from an EMBL/GenBank/DDBJ whole genome shotgun (WGS) entry which is preliminary data.</text>
</comment>
<dbReference type="InterPro" id="IPR013325">
    <property type="entry name" value="RNA_pol_sigma_r2"/>
</dbReference>
<dbReference type="Gene3D" id="1.10.10.10">
    <property type="entry name" value="Winged helix-like DNA-binding domain superfamily/Winged helix DNA-binding domain"/>
    <property type="match status" value="1"/>
</dbReference>
<dbReference type="NCBIfam" id="TIGR02392">
    <property type="entry name" value="rpoH_proteo"/>
    <property type="match status" value="1"/>
</dbReference>
<keyword evidence="6 8" id="KW-0238">DNA-binding</keyword>
<reference evidence="12" key="1">
    <citation type="journal article" date="2021" name="PeerJ">
        <title>Extensive microbial diversity within the chicken gut microbiome revealed by metagenomics and culture.</title>
        <authorList>
            <person name="Gilroy R."/>
            <person name="Ravi A."/>
            <person name="Getino M."/>
            <person name="Pursley I."/>
            <person name="Horton D.L."/>
            <person name="Alikhan N.F."/>
            <person name="Baker D."/>
            <person name="Gharbi K."/>
            <person name="Hall N."/>
            <person name="Watson M."/>
            <person name="Adriaenssens E.M."/>
            <person name="Foster-Nyarko E."/>
            <person name="Jarju S."/>
            <person name="Secka A."/>
            <person name="Antonio M."/>
            <person name="Oren A."/>
            <person name="Chaudhuri R.R."/>
            <person name="La Ragione R."/>
            <person name="Hildebrand F."/>
            <person name="Pallen M.J."/>
        </authorList>
    </citation>
    <scope>NUCLEOTIDE SEQUENCE</scope>
    <source>
        <strain evidence="12">USASDec5-558</strain>
    </source>
</reference>
<name>A0A9D2B178_9GAMM</name>
<dbReference type="InterPro" id="IPR007627">
    <property type="entry name" value="RNA_pol_sigma70_r2"/>
</dbReference>
<feature type="compositionally biased region" description="Low complexity" evidence="9">
    <location>
        <begin position="408"/>
        <end position="417"/>
    </location>
</feature>
<dbReference type="PRINTS" id="PR00046">
    <property type="entry name" value="SIGMA70FCT"/>
</dbReference>
<dbReference type="InterPro" id="IPR009042">
    <property type="entry name" value="RNA_pol_sigma70_r1_2"/>
</dbReference>
<feature type="compositionally biased region" description="Low complexity" evidence="9">
    <location>
        <begin position="73"/>
        <end position="96"/>
    </location>
</feature>
<evidence type="ECO:0000259" key="11">
    <source>
        <dbReference type="PROSITE" id="PS00716"/>
    </source>
</evidence>
<dbReference type="Proteomes" id="UP000886829">
    <property type="component" value="Unassembled WGS sequence"/>
</dbReference>
<feature type="region of interest" description="Disordered" evidence="9">
    <location>
        <begin position="53"/>
        <end position="96"/>
    </location>
</feature>
<feature type="region of interest" description="Disordered" evidence="9">
    <location>
        <begin position="1"/>
        <end position="29"/>
    </location>
</feature>
<feature type="compositionally biased region" description="Acidic residues" evidence="9">
    <location>
        <begin position="57"/>
        <end position="72"/>
    </location>
</feature>
<dbReference type="SUPFAM" id="SSF88659">
    <property type="entry name" value="Sigma3 and sigma4 domains of RNA polymerase sigma factors"/>
    <property type="match status" value="1"/>
</dbReference>
<dbReference type="GO" id="GO:0003677">
    <property type="term" value="F:DNA binding"/>
    <property type="evidence" value="ECO:0007669"/>
    <property type="project" value="UniProtKB-KW"/>
</dbReference>
<dbReference type="SUPFAM" id="SSF88946">
    <property type="entry name" value="Sigma2 domain of RNA polymerase sigma factors"/>
    <property type="match status" value="1"/>
</dbReference>
<feature type="domain" description="RNA polymerase sigma-70" evidence="11">
    <location>
        <begin position="336"/>
        <end position="362"/>
    </location>
</feature>
<evidence type="ECO:0000256" key="3">
    <source>
        <dbReference type="ARBA" id="ARBA00023015"/>
    </source>
</evidence>
<keyword evidence="4" id="KW-0346">Stress response</keyword>
<dbReference type="NCBIfam" id="TIGR02937">
    <property type="entry name" value="sigma70-ECF"/>
    <property type="match status" value="1"/>
</dbReference>
<evidence type="ECO:0000259" key="10">
    <source>
        <dbReference type="PROSITE" id="PS00715"/>
    </source>
</evidence>
<proteinExistence type="inferred from homology"/>
<dbReference type="InterPro" id="IPR050813">
    <property type="entry name" value="Sigma-70_Factor"/>
</dbReference>
<comment type="similarity">
    <text evidence="1 8">Belongs to the sigma-70 factor family.</text>
</comment>
<dbReference type="GO" id="GO:0016987">
    <property type="term" value="F:sigma factor activity"/>
    <property type="evidence" value="ECO:0007669"/>
    <property type="project" value="UniProtKB-UniRule"/>
</dbReference>
<dbReference type="InterPro" id="IPR007630">
    <property type="entry name" value="RNA_pol_sigma70_r4"/>
</dbReference>
<dbReference type="PANTHER" id="PTHR30376">
    <property type="entry name" value="SIGMA FACTOR RPOH HEAT SHOCK RELATED"/>
    <property type="match status" value="1"/>
</dbReference>
<evidence type="ECO:0000256" key="1">
    <source>
        <dbReference type="ARBA" id="ARBA00007788"/>
    </source>
</evidence>
<evidence type="ECO:0000256" key="7">
    <source>
        <dbReference type="ARBA" id="ARBA00023163"/>
    </source>
</evidence>
<dbReference type="Pfam" id="PF04545">
    <property type="entry name" value="Sigma70_r4"/>
    <property type="match status" value="1"/>
</dbReference>
<dbReference type="Pfam" id="PF04542">
    <property type="entry name" value="Sigma70_r2"/>
    <property type="match status" value="1"/>
</dbReference>
<dbReference type="EMBL" id="DXEV01000087">
    <property type="protein sequence ID" value="HIX56694.1"/>
    <property type="molecule type" value="Genomic_DNA"/>
</dbReference>